<dbReference type="Pfam" id="PF01381">
    <property type="entry name" value="HTH_3"/>
    <property type="match status" value="1"/>
</dbReference>
<dbReference type="PROSITE" id="PS50943">
    <property type="entry name" value="HTH_CROC1"/>
    <property type="match status" value="1"/>
</dbReference>
<dbReference type="PANTHER" id="PTHR46797:SF1">
    <property type="entry name" value="METHYLPHOSPHONATE SYNTHASE"/>
    <property type="match status" value="1"/>
</dbReference>
<accession>A0ABT1S5Y3</accession>
<dbReference type="Gene3D" id="1.10.260.40">
    <property type="entry name" value="lambda repressor-like DNA-binding domains"/>
    <property type="match status" value="1"/>
</dbReference>
<dbReference type="InterPro" id="IPR050807">
    <property type="entry name" value="TransReg_Diox_bact_type"/>
</dbReference>
<feature type="domain" description="HTH cro/C1-type" evidence="2">
    <location>
        <begin position="7"/>
        <end position="61"/>
    </location>
</feature>
<dbReference type="EMBL" id="JANGAC010000001">
    <property type="protein sequence ID" value="MCQ4921874.1"/>
    <property type="molecule type" value="Genomic_DNA"/>
</dbReference>
<dbReference type="RefSeq" id="WP_256310272.1">
    <property type="nucleotide sequence ID" value="NZ_JANGAC010000001.1"/>
</dbReference>
<gene>
    <name evidence="3" type="ORF">NE686_02140</name>
</gene>
<dbReference type="SMART" id="SM00530">
    <property type="entry name" value="HTH_XRE"/>
    <property type="match status" value="1"/>
</dbReference>
<dbReference type="CDD" id="cd00093">
    <property type="entry name" value="HTH_XRE"/>
    <property type="match status" value="1"/>
</dbReference>
<keyword evidence="1" id="KW-0238">DNA-binding</keyword>
<dbReference type="PANTHER" id="PTHR46797">
    <property type="entry name" value="HTH-TYPE TRANSCRIPTIONAL REGULATOR"/>
    <property type="match status" value="1"/>
</dbReference>
<evidence type="ECO:0000313" key="4">
    <source>
        <dbReference type="Proteomes" id="UP001524478"/>
    </source>
</evidence>
<dbReference type="InterPro" id="IPR001387">
    <property type="entry name" value="Cro/C1-type_HTH"/>
</dbReference>
<reference evidence="3 4" key="1">
    <citation type="submission" date="2022-06" db="EMBL/GenBank/DDBJ databases">
        <title>Isolation of gut microbiota from human fecal samples.</title>
        <authorList>
            <person name="Pamer E.G."/>
            <person name="Barat B."/>
            <person name="Waligurski E."/>
            <person name="Medina S."/>
            <person name="Paddock L."/>
            <person name="Mostad J."/>
        </authorList>
    </citation>
    <scope>NUCLEOTIDE SEQUENCE [LARGE SCALE GENOMIC DNA]</scope>
    <source>
        <strain evidence="3 4">DFI.7.95</strain>
    </source>
</reference>
<organism evidence="3 4">
    <name type="scientific">Tissierella carlieri</name>
    <dbReference type="NCBI Taxonomy" id="689904"/>
    <lineage>
        <taxon>Bacteria</taxon>
        <taxon>Bacillati</taxon>
        <taxon>Bacillota</taxon>
        <taxon>Tissierellia</taxon>
        <taxon>Tissierellales</taxon>
        <taxon>Tissierellaceae</taxon>
        <taxon>Tissierella</taxon>
    </lineage>
</organism>
<sequence>MTIGENIKKYRKEKGLTQKELAEKSNLSRSYLADLERDRYNPSLDSLKLIANSLEVDVSILLGENNSTIKISNILKDDKELLDFWNILKEREDLQLLFKQTKDLSPKGIQQVIRIIKAIEDEEDRENE</sequence>
<dbReference type="SUPFAM" id="SSF47413">
    <property type="entry name" value="lambda repressor-like DNA-binding domains"/>
    <property type="match status" value="1"/>
</dbReference>
<evidence type="ECO:0000313" key="3">
    <source>
        <dbReference type="EMBL" id="MCQ4921874.1"/>
    </source>
</evidence>
<evidence type="ECO:0000256" key="1">
    <source>
        <dbReference type="ARBA" id="ARBA00023125"/>
    </source>
</evidence>
<dbReference type="Proteomes" id="UP001524478">
    <property type="component" value="Unassembled WGS sequence"/>
</dbReference>
<keyword evidence="4" id="KW-1185">Reference proteome</keyword>
<comment type="caution">
    <text evidence="3">The sequence shown here is derived from an EMBL/GenBank/DDBJ whole genome shotgun (WGS) entry which is preliminary data.</text>
</comment>
<name>A0ABT1S5Y3_9FIRM</name>
<dbReference type="InterPro" id="IPR010982">
    <property type="entry name" value="Lambda_DNA-bd_dom_sf"/>
</dbReference>
<protein>
    <submittedName>
        <fullName evidence="3">Helix-turn-helix domain-containing protein</fullName>
    </submittedName>
</protein>
<evidence type="ECO:0000259" key="2">
    <source>
        <dbReference type="PROSITE" id="PS50943"/>
    </source>
</evidence>
<proteinExistence type="predicted"/>